<protein>
    <submittedName>
        <fullName evidence="2">Uncharacterized protein</fullName>
    </submittedName>
</protein>
<organism evidence="2 3">
    <name type="scientific">Thalassovita mediterranea</name>
    <dbReference type="NCBI Taxonomy" id="340021"/>
    <lineage>
        <taxon>Bacteria</taxon>
        <taxon>Pseudomonadati</taxon>
        <taxon>Pseudomonadota</taxon>
        <taxon>Alphaproteobacteria</taxon>
        <taxon>Rhodobacterales</taxon>
        <taxon>Roseobacteraceae</taxon>
        <taxon>Thalassovita</taxon>
    </lineage>
</organism>
<sequence>MTLKMKTQKTAAVLMAALVLARPVAAAGNSPAQHGKINTQRLSYDWLRSADVTRVASAMTPSERKVLAARSARFGNGAWVCSPAGSGQRSQCYAR</sequence>
<dbReference type="EMBL" id="CYSF01000003">
    <property type="protein sequence ID" value="CUH83272.1"/>
    <property type="molecule type" value="Genomic_DNA"/>
</dbReference>
<reference evidence="2 3" key="1">
    <citation type="submission" date="2015-09" db="EMBL/GenBank/DDBJ databases">
        <authorList>
            <consortium name="Swine Surveillance"/>
        </authorList>
    </citation>
    <scope>NUCLEOTIDE SEQUENCE [LARGE SCALE GENOMIC DNA]</scope>
    <source>
        <strain evidence="2 3">CECT 8383</strain>
    </source>
</reference>
<dbReference type="AlphaFoldDB" id="A0A0P1GLP8"/>
<accession>A0A0P1GLP8</accession>
<evidence type="ECO:0000256" key="1">
    <source>
        <dbReference type="SAM" id="SignalP"/>
    </source>
</evidence>
<evidence type="ECO:0000313" key="2">
    <source>
        <dbReference type="EMBL" id="CUH83272.1"/>
    </source>
</evidence>
<proteinExistence type="predicted"/>
<keyword evidence="1" id="KW-0732">Signal</keyword>
<dbReference type="OrthoDB" id="7875306at2"/>
<name>A0A0P1GLP8_9RHOB</name>
<evidence type="ECO:0000313" key="3">
    <source>
        <dbReference type="Proteomes" id="UP000051681"/>
    </source>
</evidence>
<feature type="chain" id="PRO_5006063564" evidence="1">
    <location>
        <begin position="27"/>
        <end position="95"/>
    </location>
</feature>
<dbReference type="Proteomes" id="UP000051681">
    <property type="component" value="Unassembled WGS sequence"/>
</dbReference>
<dbReference type="RefSeq" id="WP_058317438.1">
    <property type="nucleotide sequence ID" value="NZ_CYSF01000003.1"/>
</dbReference>
<gene>
    <name evidence="2" type="ORF">TM5383_00457</name>
</gene>
<feature type="signal peptide" evidence="1">
    <location>
        <begin position="1"/>
        <end position="26"/>
    </location>
</feature>
<keyword evidence="3" id="KW-1185">Reference proteome</keyword>